<name>A0A9N9XNB2_PHYSR</name>
<dbReference type="PANTHER" id="PTHR47969:SF15">
    <property type="entry name" value="CHROMOSOME-ASSOCIATED KINESIN KIF4A-RELATED"/>
    <property type="match status" value="1"/>
</dbReference>
<evidence type="ECO:0000256" key="2">
    <source>
        <dbReference type="ARBA" id="ARBA00022490"/>
    </source>
</evidence>
<keyword evidence="6" id="KW-0206">Cytoskeleton</keyword>
<feature type="compositionally biased region" description="Basic and acidic residues" evidence="9">
    <location>
        <begin position="1083"/>
        <end position="1095"/>
    </location>
</feature>
<feature type="binding site" evidence="7">
    <location>
        <begin position="88"/>
        <end position="95"/>
    </location>
    <ligand>
        <name>ATP</name>
        <dbReference type="ChEBI" id="CHEBI:30616"/>
    </ligand>
</feature>
<dbReference type="OrthoDB" id="3176171at2759"/>
<sequence>MADNTSIRVAVRVRPLLENEISKGSKEVVEVVDANKQVVIRSVDRDAAYTFDHVFNSKTEETHVYKSSVKSLVENLFKGFNVTILAYGQTGSGKTHTMGTTYNGDGPMGIIPQAIVDIFNFVKDNFSYDFNITASFTELYQEVLYDLLSDKPRDQCTLDIREDSSKAIYIPNITEIEVNCVREVFEILEKGTSRRATSATAMNAQSSRSHAIFTLNLSMTHKEDCMMNKQGKLHLVDLAGSERPKKTLASGNTFKEGVNINRGLLALGNVISFLGDEKTQNAFVSYRDSNLTRLLKDSLGGNSITLMIACISPADYNLDETLSTLRYADRAKKIKNKPVVNQDPKTAEINALKKTIQQLKLQIAGEEVPVVCREELETVKREYAELKAKYRDISLQLSSVLVINTGLYEKIQIHQTSHDKINQKVSEFKDSFYSSLEKLNAAIRENDIETVQDVISKLQDIKNDVEEISSEQQQTDKEISDHDSRKFTTRFTPEENGQGDEPDELDDEERENHADRQLKLNVQLTELDRELNIKENLAKQLTNMQHLVDLQALQENEAKIAQLEREKEDLLQMLKNAGNSCKIAEQRRKRMQDLEQQLLDLKKKVQEQNALLKQKNKAEERVKMLNNEIVQIKQAKVKLVRSMREESDRFRQWKMEKEKECIRLKREDKKKEFEINKMKSLHNKQQNVFKRRVEEAEAINKRLKYALSLKQQAQEMRSTGKTDRLEQWLRQELDLYINLVEAEATLKVLLEDRATLQNMKDNWTDECATQDLKTIEEDLELRSIQISDLQTKLLASDEDNRSKFRIEKFQSMSEAKYGIKFLFVKLGEVVKEKVGFQMRNSELQEVNKETIEKLKNAKKIQENDELLKVQLQKYEDRIALLTKEINENAACSINESDRTTRIEQLQNENRLLNNKLLSLMERHNRDSKDNTITMPEKKELTICNTPERNVSKITLITDKNQQVIGTRIPPLKERDENEIPNGNFMSPLCEEDDDDIEKDPDWRKTPYGKFLLDEKKKISRSTINKLGSLELGKRSSDGGCTCKTNCNGRCGCRKVGRECSDLCKCRRDVCQNQEKSGSTEPHTNSDGKKPTRHSDSINGVQVVELSLNSRGLSTTAKKRIWFKNK</sequence>
<dbReference type="InterPro" id="IPR036961">
    <property type="entry name" value="Kinesin_motor_dom_sf"/>
</dbReference>
<evidence type="ECO:0000256" key="3">
    <source>
        <dbReference type="ARBA" id="ARBA00022741"/>
    </source>
</evidence>
<dbReference type="PROSITE" id="PS00411">
    <property type="entry name" value="KINESIN_MOTOR_1"/>
    <property type="match status" value="1"/>
</dbReference>
<dbReference type="InterPro" id="IPR027640">
    <property type="entry name" value="Kinesin-like_fam"/>
</dbReference>
<reference evidence="11" key="1">
    <citation type="submission" date="2022-01" db="EMBL/GenBank/DDBJ databases">
        <authorList>
            <person name="King R."/>
        </authorList>
    </citation>
    <scope>NUCLEOTIDE SEQUENCE</scope>
</reference>
<dbReference type="SUPFAM" id="SSF52540">
    <property type="entry name" value="P-loop containing nucleoside triphosphate hydrolases"/>
    <property type="match status" value="1"/>
</dbReference>
<keyword evidence="3 7" id="KW-0547">Nucleotide-binding</keyword>
<dbReference type="GO" id="GO:0051231">
    <property type="term" value="P:spindle elongation"/>
    <property type="evidence" value="ECO:0007669"/>
    <property type="project" value="TreeGrafter"/>
</dbReference>
<evidence type="ECO:0000256" key="1">
    <source>
        <dbReference type="ARBA" id="ARBA00004245"/>
    </source>
</evidence>
<evidence type="ECO:0000313" key="12">
    <source>
        <dbReference type="Proteomes" id="UP001153712"/>
    </source>
</evidence>
<keyword evidence="5 8" id="KW-0175">Coiled coil</keyword>
<protein>
    <recommendedName>
        <fullName evidence="10">Kinesin motor domain-containing protein</fullName>
    </recommendedName>
</protein>
<dbReference type="GO" id="GO:0008017">
    <property type="term" value="F:microtubule binding"/>
    <property type="evidence" value="ECO:0007669"/>
    <property type="project" value="InterPro"/>
</dbReference>
<evidence type="ECO:0000256" key="6">
    <source>
        <dbReference type="ARBA" id="ARBA00023212"/>
    </source>
</evidence>
<evidence type="ECO:0000259" key="10">
    <source>
        <dbReference type="PROSITE" id="PS50067"/>
    </source>
</evidence>
<dbReference type="PANTHER" id="PTHR47969">
    <property type="entry name" value="CHROMOSOME-ASSOCIATED KINESIN KIF4A-RELATED"/>
    <property type="match status" value="1"/>
</dbReference>
<dbReference type="PRINTS" id="PR00380">
    <property type="entry name" value="KINESINHEAVY"/>
</dbReference>
<dbReference type="Proteomes" id="UP001153712">
    <property type="component" value="Chromosome 2"/>
</dbReference>
<dbReference type="Pfam" id="PF25764">
    <property type="entry name" value="KIF21A_4th"/>
    <property type="match status" value="1"/>
</dbReference>
<dbReference type="GO" id="GO:0005875">
    <property type="term" value="C:microtubule associated complex"/>
    <property type="evidence" value="ECO:0007669"/>
    <property type="project" value="TreeGrafter"/>
</dbReference>
<dbReference type="GO" id="GO:0003777">
    <property type="term" value="F:microtubule motor activity"/>
    <property type="evidence" value="ECO:0007669"/>
    <property type="project" value="InterPro"/>
</dbReference>
<dbReference type="AlphaFoldDB" id="A0A9N9XNB2"/>
<dbReference type="PROSITE" id="PS50067">
    <property type="entry name" value="KINESIN_MOTOR_2"/>
    <property type="match status" value="1"/>
</dbReference>
<gene>
    <name evidence="11" type="ORF">PHYEVI_LOCUS5703</name>
</gene>
<dbReference type="Pfam" id="PF00225">
    <property type="entry name" value="Kinesin"/>
    <property type="match status" value="1"/>
</dbReference>
<keyword evidence="2" id="KW-0963">Cytoplasm</keyword>
<dbReference type="FunFam" id="3.40.850.10:FF:000082">
    <property type="entry name" value="OSM3-like kinesin"/>
    <property type="match status" value="1"/>
</dbReference>
<dbReference type="Gene3D" id="3.40.850.10">
    <property type="entry name" value="Kinesin motor domain"/>
    <property type="match status" value="1"/>
</dbReference>
<evidence type="ECO:0000256" key="8">
    <source>
        <dbReference type="SAM" id="Coils"/>
    </source>
</evidence>
<feature type="coiled-coil region" evidence="8">
    <location>
        <begin position="524"/>
        <end position="635"/>
    </location>
</feature>
<comment type="subcellular location">
    <subcellularLocation>
        <location evidence="1">Cytoplasm</location>
        <location evidence="1">Cytoskeleton</location>
    </subcellularLocation>
</comment>
<feature type="compositionally biased region" description="Acidic residues" evidence="9">
    <location>
        <begin position="989"/>
        <end position="998"/>
    </location>
</feature>
<evidence type="ECO:0000256" key="5">
    <source>
        <dbReference type="ARBA" id="ARBA00023054"/>
    </source>
</evidence>
<dbReference type="GO" id="GO:0005524">
    <property type="term" value="F:ATP binding"/>
    <property type="evidence" value="ECO:0007669"/>
    <property type="project" value="UniProtKB-UniRule"/>
</dbReference>
<proteinExistence type="inferred from homology"/>
<feature type="coiled-coil region" evidence="8">
    <location>
        <begin position="840"/>
        <end position="922"/>
    </location>
</feature>
<feature type="compositionally biased region" description="Acidic residues" evidence="9">
    <location>
        <begin position="497"/>
        <end position="509"/>
    </location>
</feature>
<feature type="compositionally biased region" description="Basic and acidic residues" evidence="9">
    <location>
        <begin position="474"/>
        <end position="486"/>
    </location>
</feature>
<keyword evidence="4 7" id="KW-0067">ATP-binding</keyword>
<feature type="coiled-coil region" evidence="8">
    <location>
        <begin position="739"/>
        <end position="766"/>
    </location>
</feature>
<evidence type="ECO:0000256" key="4">
    <source>
        <dbReference type="ARBA" id="ARBA00022840"/>
    </source>
</evidence>
<feature type="domain" description="Kinesin motor" evidence="10">
    <location>
        <begin position="6"/>
        <end position="334"/>
    </location>
</feature>
<dbReference type="EMBL" id="OU900095">
    <property type="protein sequence ID" value="CAG9859329.1"/>
    <property type="molecule type" value="Genomic_DNA"/>
</dbReference>
<dbReference type="InterPro" id="IPR001752">
    <property type="entry name" value="Kinesin_motor_dom"/>
</dbReference>
<dbReference type="GO" id="GO:0007018">
    <property type="term" value="P:microtubule-based movement"/>
    <property type="evidence" value="ECO:0007669"/>
    <property type="project" value="InterPro"/>
</dbReference>
<organism evidence="11 12">
    <name type="scientific">Phyllotreta striolata</name>
    <name type="common">Striped flea beetle</name>
    <name type="synonym">Crioceris striolata</name>
    <dbReference type="NCBI Taxonomy" id="444603"/>
    <lineage>
        <taxon>Eukaryota</taxon>
        <taxon>Metazoa</taxon>
        <taxon>Ecdysozoa</taxon>
        <taxon>Arthropoda</taxon>
        <taxon>Hexapoda</taxon>
        <taxon>Insecta</taxon>
        <taxon>Pterygota</taxon>
        <taxon>Neoptera</taxon>
        <taxon>Endopterygota</taxon>
        <taxon>Coleoptera</taxon>
        <taxon>Polyphaga</taxon>
        <taxon>Cucujiformia</taxon>
        <taxon>Chrysomeloidea</taxon>
        <taxon>Chrysomelidae</taxon>
        <taxon>Galerucinae</taxon>
        <taxon>Alticini</taxon>
        <taxon>Phyllotreta</taxon>
    </lineage>
</organism>
<dbReference type="GO" id="GO:0007052">
    <property type="term" value="P:mitotic spindle organization"/>
    <property type="evidence" value="ECO:0007669"/>
    <property type="project" value="TreeGrafter"/>
</dbReference>
<dbReference type="SMART" id="SM00129">
    <property type="entry name" value="KISc"/>
    <property type="match status" value="1"/>
</dbReference>
<dbReference type="InterPro" id="IPR019821">
    <property type="entry name" value="Kinesin_motor_CS"/>
</dbReference>
<feature type="region of interest" description="Disordered" evidence="9">
    <location>
        <begin position="973"/>
        <end position="1001"/>
    </location>
</feature>
<comment type="similarity">
    <text evidence="7">Belongs to the TRAFAC class myosin-kinesin ATPase superfamily. Kinesin family.</text>
</comment>
<evidence type="ECO:0000313" key="11">
    <source>
        <dbReference type="EMBL" id="CAG9859329.1"/>
    </source>
</evidence>
<accession>A0A9N9XNB2</accession>
<keyword evidence="7" id="KW-0505">Motor protein</keyword>
<feature type="region of interest" description="Disordered" evidence="9">
    <location>
        <begin position="468"/>
        <end position="517"/>
    </location>
</feature>
<feature type="region of interest" description="Disordered" evidence="9">
    <location>
        <begin position="1074"/>
        <end position="1097"/>
    </location>
</feature>
<evidence type="ECO:0000256" key="7">
    <source>
        <dbReference type="PROSITE-ProRule" id="PRU00283"/>
    </source>
</evidence>
<dbReference type="InterPro" id="IPR027417">
    <property type="entry name" value="P-loop_NTPase"/>
</dbReference>
<evidence type="ECO:0000256" key="9">
    <source>
        <dbReference type="SAM" id="MobiDB-lite"/>
    </source>
</evidence>
<keyword evidence="12" id="KW-1185">Reference proteome</keyword>